<dbReference type="AlphaFoldDB" id="G6EH54"/>
<dbReference type="EMBL" id="AGFM01000058">
    <property type="protein sequence ID" value="EHJ59343.1"/>
    <property type="molecule type" value="Genomic_DNA"/>
</dbReference>
<dbReference type="Pfam" id="PF01298">
    <property type="entry name" value="TbpB_B_D"/>
    <property type="match status" value="1"/>
</dbReference>
<organism evidence="3 4">
    <name type="scientific">Novosphingobium pentaromativorans US6-1</name>
    <dbReference type="NCBI Taxonomy" id="1088721"/>
    <lineage>
        <taxon>Bacteria</taxon>
        <taxon>Pseudomonadati</taxon>
        <taxon>Pseudomonadota</taxon>
        <taxon>Alphaproteobacteria</taxon>
        <taxon>Sphingomonadales</taxon>
        <taxon>Sphingomonadaceae</taxon>
        <taxon>Novosphingobium</taxon>
    </lineage>
</organism>
<dbReference type="PATRIC" id="fig|1088721.3.peg.3624"/>
<dbReference type="SUPFAM" id="SSF56925">
    <property type="entry name" value="OMPA-like"/>
    <property type="match status" value="1"/>
</dbReference>
<proteinExistence type="predicted"/>
<feature type="transmembrane region" description="Helical" evidence="1">
    <location>
        <begin position="17"/>
        <end position="38"/>
    </location>
</feature>
<dbReference type="PROSITE" id="PS51257">
    <property type="entry name" value="PROKAR_LIPOPROTEIN"/>
    <property type="match status" value="1"/>
</dbReference>
<dbReference type="eggNOG" id="ENOG503026N">
    <property type="taxonomic scope" value="Bacteria"/>
</dbReference>
<evidence type="ECO:0000313" key="3">
    <source>
        <dbReference type="EMBL" id="EHJ59343.1"/>
    </source>
</evidence>
<evidence type="ECO:0000256" key="1">
    <source>
        <dbReference type="SAM" id="Phobius"/>
    </source>
</evidence>
<comment type="caution">
    <text evidence="3">The sequence shown here is derived from an EMBL/GenBank/DDBJ whole genome shotgun (WGS) entry which is preliminary data.</text>
</comment>
<keyword evidence="1" id="KW-0812">Transmembrane</keyword>
<sequence length="379" mass="38909">MTLISERQHQRGGTGKFILLGSVAAMTLGLSACVGVRIPEDAFFGECTTCPPIQPDDEDPNQEAQIGAVSEPGLGTNPIVPTSFDELIAGSDSDTDQTIKLRLVQSSRALSIGDVSVSSSDPATDDGGAHFTITIPADPDSETITTFTLGNNALGVKDVAFTEDDYESPVRNVTLSDGRKLSVAMFTEDRNTQEAGSELDWTVYGSWGIRSATNIPQRGATFVTGIETSDSAIPTSGTATFNGFVEGSVTVPSGTAIDTASIRGDATITANFANGTISGAASDITAIPIGTLPMTGPVTPGSPQAWNSLSFQGTMTSGLNGFSGATAVTSAPEGAYSLLDSATGYFAGMFYGPGAEELGAVWNLYDGIGAATGVLIGKQ</sequence>
<gene>
    <name evidence="3" type="ORF">NSU_3675</name>
</gene>
<evidence type="ECO:0000313" key="4">
    <source>
        <dbReference type="Proteomes" id="UP000004030"/>
    </source>
</evidence>
<dbReference type="OrthoDB" id="7529687at2"/>
<evidence type="ECO:0000259" key="2">
    <source>
        <dbReference type="Pfam" id="PF01298"/>
    </source>
</evidence>
<feature type="domain" description="Transferrin-binding protein B C-lobe/N-lobe beta-barrel" evidence="2">
    <location>
        <begin position="233"/>
        <end position="378"/>
    </location>
</feature>
<keyword evidence="1" id="KW-1133">Transmembrane helix</keyword>
<dbReference type="InterPro" id="IPR011250">
    <property type="entry name" value="OMP/PagP_B-barrel"/>
</dbReference>
<protein>
    <recommendedName>
        <fullName evidence="2">Transferrin-binding protein B C-lobe/N-lobe beta-barrel domain-containing protein</fullName>
    </recommendedName>
</protein>
<reference evidence="3 4" key="1">
    <citation type="journal article" date="2012" name="J. Bacteriol.">
        <title>Genome sequence of benzo(a)pyrene-degrading bacterium Novosphingobium pentaromativorans US6-1.</title>
        <authorList>
            <person name="Luo Y.R."/>
            <person name="Kang S.G."/>
            <person name="Kim S.J."/>
            <person name="Kim M.R."/>
            <person name="Li N."/>
            <person name="Lee J.H."/>
            <person name="Kwon K.K."/>
        </authorList>
    </citation>
    <scope>NUCLEOTIDE SEQUENCE [LARGE SCALE GENOMIC DNA]</scope>
    <source>
        <strain evidence="3 4">US6-1</strain>
    </source>
</reference>
<accession>G6EH54</accession>
<dbReference type="InterPro" id="IPR001677">
    <property type="entry name" value="TbpB_B_D"/>
</dbReference>
<dbReference type="Gene3D" id="2.40.160.90">
    <property type="match status" value="1"/>
</dbReference>
<dbReference type="Proteomes" id="UP000004030">
    <property type="component" value="Unassembled WGS sequence"/>
</dbReference>
<dbReference type="RefSeq" id="WP_007014583.1">
    <property type="nucleotide sequence ID" value="NZ_AGFM01000058.1"/>
</dbReference>
<keyword evidence="4" id="KW-1185">Reference proteome</keyword>
<keyword evidence="1" id="KW-0472">Membrane</keyword>
<name>G6EH54_9SPHN</name>